<dbReference type="PANTHER" id="PTHR24248">
    <property type="entry name" value="ADRENERGIC RECEPTOR-RELATED G-PROTEIN COUPLED RECEPTOR"/>
    <property type="match status" value="1"/>
</dbReference>
<proteinExistence type="inferred from homology"/>
<evidence type="ECO:0000256" key="3">
    <source>
        <dbReference type="ARBA" id="ARBA00022475"/>
    </source>
</evidence>
<dbReference type="PANTHER" id="PTHR24248:SF200">
    <property type="entry name" value="5-HYDROXYTRYPTAMINE RECEPTOR 1B-LIKE ISOFORM X1"/>
    <property type="match status" value="1"/>
</dbReference>
<reference evidence="14" key="1">
    <citation type="submission" date="2025-08" db="UniProtKB">
        <authorList>
            <consortium name="RefSeq"/>
        </authorList>
    </citation>
    <scope>IDENTIFICATION</scope>
    <source>
        <tissue evidence="14">Muscle</tissue>
    </source>
</reference>
<feature type="transmembrane region" description="Helical" evidence="11">
    <location>
        <begin position="46"/>
        <end position="67"/>
    </location>
</feature>
<feature type="transmembrane region" description="Helical" evidence="11">
    <location>
        <begin position="275"/>
        <end position="296"/>
    </location>
</feature>
<name>A0ABM1B2H2_LIMPO</name>
<keyword evidence="6 10" id="KW-0297">G-protein coupled receptor</keyword>
<dbReference type="CDD" id="cd15331">
    <property type="entry name" value="7tmA_5-HT1A_invertebrates"/>
    <property type="match status" value="1"/>
</dbReference>
<evidence type="ECO:0000256" key="2">
    <source>
        <dbReference type="ARBA" id="ARBA00010663"/>
    </source>
</evidence>
<organism evidence="13 14">
    <name type="scientific">Limulus polyphemus</name>
    <name type="common">Atlantic horseshoe crab</name>
    <dbReference type="NCBI Taxonomy" id="6850"/>
    <lineage>
        <taxon>Eukaryota</taxon>
        <taxon>Metazoa</taxon>
        <taxon>Ecdysozoa</taxon>
        <taxon>Arthropoda</taxon>
        <taxon>Chelicerata</taxon>
        <taxon>Merostomata</taxon>
        <taxon>Xiphosura</taxon>
        <taxon>Limulidae</taxon>
        <taxon>Limulus</taxon>
    </lineage>
</organism>
<evidence type="ECO:0000256" key="5">
    <source>
        <dbReference type="ARBA" id="ARBA00022989"/>
    </source>
</evidence>
<feature type="transmembrane region" description="Helical" evidence="11">
    <location>
        <begin position="308"/>
        <end position="330"/>
    </location>
</feature>
<evidence type="ECO:0000256" key="9">
    <source>
        <dbReference type="ARBA" id="ARBA00023224"/>
    </source>
</evidence>
<keyword evidence="8 10" id="KW-0675">Receptor</keyword>
<dbReference type="PROSITE" id="PS00237">
    <property type="entry name" value="G_PROTEIN_RECEP_F1_1"/>
    <property type="match status" value="1"/>
</dbReference>
<keyword evidence="3" id="KW-1003">Cell membrane</keyword>
<dbReference type="PRINTS" id="PR00237">
    <property type="entry name" value="GPCRRHODOPSN"/>
</dbReference>
<keyword evidence="13" id="KW-1185">Reference proteome</keyword>
<dbReference type="SMART" id="SM01381">
    <property type="entry name" value="7TM_GPCR_Srsx"/>
    <property type="match status" value="1"/>
</dbReference>
<feature type="transmembrane region" description="Helical" evidence="11">
    <location>
        <begin position="128"/>
        <end position="151"/>
    </location>
</feature>
<evidence type="ECO:0000259" key="12">
    <source>
        <dbReference type="PROSITE" id="PS50262"/>
    </source>
</evidence>
<evidence type="ECO:0000256" key="11">
    <source>
        <dbReference type="SAM" id="Phobius"/>
    </source>
</evidence>
<keyword evidence="7 11" id="KW-0472">Membrane</keyword>
<comment type="subcellular location">
    <subcellularLocation>
        <location evidence="1">Cell membrane</location>
        <topology evidence="1">Multi-pass membrane protein</topology>
    </subcellularLocation>
</comment>
<feature type="domain" description="G-protein coupled receptors family 1 profile" evidence="12">
    <location>
        <begin position="29"/>
        <end position="327"/>
    </location>
</feature>
<evidence type="ECO:0000256" key="10">
    <source>
        <dbReference type="RuleBase" id="RU000688"/>
    </source>
</evidence>
<protein>
    <submittedName>
        <fullName evidence="14">5-hydroxytryptamine receptor 2A-like</fullName>
    </submittedName>
</protein>
<dbReference type="SUPFAM" id="SSF81321">
    <property type="entry name" value="Family A G protein-coupled receptor-like"/>
    <property type="match status" value="1"/>
</dbReference>
<evidence type="ECO:0000256" key="7">
    <source>
        <dbReference type="ARBA" id="ARBA00023136"/>
    </source>
</evidence>
<feature type="transmembrane region" description="Helical" evidence="11">
    <location>
        <begin position="13"/>
        <end position="39"/>
    </location>
</feature>
<evidence type="ECO:0000256" key="4">
    <source>
        <dbReference type="ARBA" id="ARBA00022692"/>
    </source>
</evidence>
<dbReference type="PROSITE" id="PS50262">
    <property type="entry name" value="G_PROTEIN_RECEP_F1_2"/>
    <property type="match status" value="1"/>
</dbReference>
<dbReference type="InterPro" id="IPR017452">
    <property type="entry name" value="GPCR_Rhodpsn_7TM"/>
</dbReference>
<dbReference type="InterPro" id="IPR000276">
    <property type="entry name" value="GPCR_Rhodpsn"/>
</dbReference>
<dbReference type="Gene3D" id="1.20.1070.10">
    <property type="entry name" value="Rhodopsin 7-helix transmembrane proteins"/>
    <property type="match status" value="1"/>
</dbReference>
<feature type="transmembrane region" description="Helical" evidence="11">
    <location>
        <begin position="171"/>
        <end position="194"/>
    </location>
</feature>
<keyword evidence="4 10" id="KW-0812">Transmembrane</keyword>
<evidence type="ECO:0000256" key="8">
    <source>
        <dbReference type="ARBA" id="ARBA00023170"/>
    </source>
</evidence>
<evidence type="ECO:0000313" key="13">
    <source>
        <dbReference type="Proteomes" id="UP000694941"/>
    </source>
</evidence>
<sequence length="353" mass="39850">MVITFDIDVFLDVLISVILGLLILTTIVGNLFVIAAIVIEKNLHSVGNYLVLSLAVADLMVACLVMPLSAVYEVTQEWKLGSEICEIWTSCDVLCCTASILHLLAIAVDRYWAITQVNYAHQRSASRISVMIFLVWCVALFVSVAPVFGWKDAKFKERIEIEKRCLLSQDLAYQIFATCSSFYVPLVAILILYWKIFKVAKRRIRHKPGSKAILVVQKQSLSIQTHEIVHNDTTENNTAAVPGGIKRLVAIAKKNHKQRRESIQSRREQKAAKTLVIITGLFVFCWLPFFVMALVMPMCTSCEPSDTLFSVLLWLGYVNSMVNPIVYTIFSPDFRSVFKRMLCRKETSITSLS</sequence>
<dbReference type="GeneID" id="106458480"/>
<gene>
    <name evidence="14" type="primary">LOC106458480</name>
</gene>
<comment type="similarity">
    <text evidence="2 10">Belongs to the G-protein coupled receptor 1 family.</text>
</comment>
<dbReference type="RefSeq" id="XP_013773454.1">
    <property type="nucleotide sequence ID" value="XM_013918000.1"/>
</dbReference>
<evidence type="ECO:0000313" key="14">
    <source>
        <dbReference type="RefSeq" id="XP_013773454.1"/>
    </source>
</evidence>
<evidence type="ECO:0000256" key="6">
    <source>
        <dbReference type="ARBA" id="ARBA00023040"/>
    </source>
</evidence>
<dbReference type="Proteomes" id="UP000694941">
    <property type="component" value="Unplaced"/>
</dbReference>
<accession>A0ABM1B2H2</accession>
<feature type="transmembrane region" description="Helical" evidence="11">
    <location>
        <begin position="87"/>
        <end position="108"/>
    </location>
</feature>
<keyword evidence="5 11" id="KW-1133">Transmembrane helix</keyword>
<dbReference type="Pfam" id="PF00001">
    <property type="entry name" value="7tm_1"/>
    <property type="match status" value="1"/>
</dbReference>
<keyword evidence="9 10" id="KW-0807">Transducer</keyword>
<evidence type="ECO:0000256" key="1">
    <source>
        <dbReference type="ARBA" id="ARBA00004651"/>
    </source>
</evidence>